<accession>A0A0V0IVP3</accession>
<dbReference type="EMBL" id="GEDG01002371">
    <property type="protein sequence ID" value="JAP36022.1"/>
    <property type="molecule type" value="Transcribed_RNA"/>
</dbReference>
<protein>
    <submittedName>
        <fullName evidence="1">Putative ovule protein</fullName>
    </submittedName>
</protein>
<dbReference type="AlphaFoldDB" id="A0A0V0IVP3"/>
<organism evidence="1">
    <name type="scientific">Solanum chacoense</name>
    <name type="common">Chaco potato</name>
    <dbReference type="NCBI Taxonomy" id="4108"/>
    <lineage>
        <taxon>Eukaryota</taxon>
        <taxon>Viridiplantae</taxon>
        <taxon>Streptophyta</taxon>
        <taxon>Embryophyta</taxon>
        <taxon>Tracheophyta</taxon>
        <taxon>Spermatophyta</taxon>
        <taxon>Magnoliopsida</taxon>
        <taxon>eudicotyledons</taxon>
        <taxon>Gunneridae</taxon>
        <taxon>Pentapetalae</taxon>
        <taxon>asterids</taxon>
        <taxon>lamiids</taxon>
        <taxon>Solanales</taxon>
        <taxon>Solanaceae</taxon>
        <taxon>Solanoideae</taxon>
        <taxon>Solaneae</taxon>
        <taxon>Solanum</taxon>
    </lineage>
</organism>
<reference evidence="1" key="1">
    <citation type="submission" date="2015-12" db="EMBL/GenBank/DDBJ databases">
        <title>Gene expression during late stages of embryo sac development: a critical building block for successful pollen-pistil interactions.</title>
        <authorList>
            <person name="Liu Y."/>
            <person name="Joly V."/>
            <person name="Sabar M."/>
            <person name="Matton D.P."/>
        </authorList>
    </citation>
    <scope>NUCLEOTIDE SEQUENCE</scope>
</reference>
<name>A0A0V0IVP3_SOLCH</name>
<evidence type="ECO:0000313" key="1">
    <source>
        <dbReference type="EMBL" id="JAP36022.1"/>
    </source>
</evidence>
<sequence length="82" mass="9851">MNQILKSVIHTRFPNRHHMIRIQGELRLPFLGKRTRNDELYYEATPTTATKFCWRILRVPETKTPMKLFESFLISKISIFSR</sequence>
<proteinExistence type="predicted"/>